<evidence type="ECO:0000259" key="2">
    <source>
        <dbReference type="Pfam" id="PF01507"/>
    </source>
</evidence>
<organism evidence="3 4">
    <name type="scientific">Acrocarpospora phusangensis</name>
    <dbReference type="NCBI Taxonomy" id="1070424"/>
    <lineage>
        <taxon>Bacteria</taxon>
        <taxon>Bacillati</taxon>
        <taxon>Actinomycetota</taxon>
        <taxon>Actinomycetes</taxon>
        <taxon>Streptosporangiales</taxon>
        <taxon>Streptosporangiaceae</taxon>
        <taxon>Acrocarpospora</taxon>
    </lineage>
</organism>
<dbReference type="InterPro" id="IPR002500">
    <property type="entry name" value="PAPS_reduct_dom"/>
</dbReference>
<protein>
    <recommendedName>
        <fullName evidence="2">Phosphoadenosine phosphosulphate reductase domain-containing protein</fullName>
    </recommendedName>
</protein>
<keyword evidence="4" id="KW-1185">Reference proteome</keyword>
<gene>
    <name evidence="3" type="ORF">Aph01nite_62490</name>
</gene>
<evidence type="ECO:0000313" key="4">
    <source>
        <dbReference type="Proteomes" id="UP000640052"/>
    </source>
</evidence>
<dbReference type="Proteomes" id="UP000640052">
    <property type="component" value="Unassembled WGS sequence"/>
</dbReference>
<dbReference type="GO" id="GO:0003824">
    <property type="term" value="F:catalytic activity"/>
    <property type="evidence" value="ECO:0007669"/>
    <property type="project" value="InterPro"/>
</dbReference>
<evidence type="ECO:0000313" key="3">
    <source>
        <dbReference type="EMBL" id="GIH27939.1"/>
    </source>
</evidence>
<dbReference type="InterPro" id="IPR050128">
    <property type="entry name" value="Sulfate_adenylyltrnsfr_sub2"/>
</dbReference>
<reference evidence="3" key="1">
    <citation type="submission" date="2021-01" db="EMBL/GenBank/DDBJ databases">
        <title>Whole genome shotgun sequence of Acrocarpospora phusangensis NBRC 108782.</title>
        <authorList>
            <person name="Komaki H."/>
            <person name="Tamura T."/>
        </authorList>
    </citation>
    <scope>NUCLEOTIDE SEQUENCE</scope>
    <source>
        <strain evidence="3">NBRC 108782</strain>
    </source>
</reference>
<dbReference type="SUPFAM" id="SSF52402">
    <property type="entry name" value="Adenine nucleotide alpha hydrolases-like"/>
    <property type="match status" value="1"/>
</dbReference>
<dbReference type="EMBL" id="BOOA01000067">
    <property type="protein sequence ID" value="GIH27939.1"/>
    <property type="molecule type" value="Genomic_DNA"/>
</dbReference>
<dbReference type="InterPro" id="IPR014729">
    <property type="entry name" value="Rossmann-like_a/b/a_fold"/>
</dbReference>
<name>A0A919QH95_9ACTN</name>
<proteinExistence type="predicted"/>
<feature type="region of interest" description="Disordered" evidence="1">
    <location>
        <begin position="1"/>
        <end position="28"/>
    </location>
</feature>
<dbReference type="Pfam" id="PF01507">
    <property type="entry name" value="PAPS_reduct"/>
    <property type="match status" value="1"/>
</dbReference>
<dbReference type="PANTHER" id="PTHR43196:SF2">
    <property type="entry name" value="PHOSPHOADENOSINE PHOSPHOSULFATE REDUCTASE"/>
    <property type="match status" value="1"/>
</dbReference>
<dbReference type="PANTHER" id="PTHR43196">
    <property type="entry name" value="SULFATE ADENYLYLTRANSFERASE SUBUNIT 2"/>
    <property type="match status" value="1"/>
</dbReference>
<evidence type="ECO:0000256" key="1">
    <source>
        <dbReference type="SAM" id="MobiDB-lite"/>
    </source>
</evidence>
<dbReference type="RefSeq" id="WP_204044582.1">
    <property type="nucleotide sequence ID" value="NZ_BOOA01000067.1"/>
</dbReference>
<dbReference type="Gene3D" id="3.40.50.620">
    <property type="entry name" value="HUPs"/>
    <property type="match status" value="1"/>
</dbReference>
<sequence>MGRRQPLLMPVLPGMPDAVDGRPAKAASRPPLRTLDQAIARSHELIAEALDRYPIVARQALVSGGNDSSILLHLVRDYLDSSAHDSVVHVNTGTGIPETTQYVRDLAAAWSLPLRELHPRDSYEDLVLGRIIARTGKNAGQRQVWKGFPGPAGHGVMYRRLKDEPLQRNRASIIGTHGRSRKVLYLAGMRWGESDQRFRNASEIDPQGGIIWVSPIVHWTNEQMAEYRRRYLVPRNEVAAHLHMSGECLCGAYAKPGELDEIEFFYPRVAYRIRSLEQQVKQAGISACKWGQAPPGSKLKPGSVAGRLCSSCPAPLPGQTDLMDLWQRKGLISSPPANAQACKAA</sequence>
<comment type="caution">
    <text evidence="3">The sequence shown here is derived from an EMBL/GenBank/DDBJ whole genome shotgun (WGS) entry which is preliminary data.</text>
</comment>
<accession>A0A919QH95</accession>
<dbReference type="AlphaFoldDB" id="A0A919QH95"/>
<feature type="domain" description="Phosphoadenosine phosphosulphate reductase" evidence="2">
    <location>
        <begin position="61"/>
        <end position="237"/>
    </location>
</feature>